<feature type="region of interest" description="Disordered" evidence="1">
    <location>
        <begin position="444"/>
        <end position="641"/>
    </location>
</feature>
<name>A0AAE8MS92_9PEZI</name>
<feature type="compositionally biased region" description="Polar residues" evidence="1">
    <location>
        <begin position="524"/>
        <end position="536"/>
    </location>
</feature>
<dbReference type="AlphaFoldDB" id="A0AAE8MS92"/>
<protein>
    <recommendedName>
        <fullName evidence="2">Clr5 domain-containing protein</fullName>
    </recommendedName>
</protein>
<feature type="compositionally biased region" description="Low complexity" evidence="1">
    <location>
        <begin position="474"/>
        <end position="506"/>
    </location>
</feature>
<keyword evidence="4" id="KW-1185">Reference proteome</keyword>
<feature type="domain" description="Clr5" evidence="2">
    <location>
        <begin position="642"/>
        <end position="694"/>
    </location>
</feature>
<gene>
    <name evidence="3" type="ORF">DNG_01805</name>
</gene>
<evidence type="ECO:0000313" key="4">
    <source>
        <dbReference type="Proteomes" id="UP001187682"/>
    </source>
</evidence>
<dbReference type="Proteomes" id="UP001187682">
    <property type="component" value="Unassembled WGS sequence"/>
</dbReference>
<feature type="region of interest" description="Disordered" evidence="1">
    <location>
        <begin position="1"/>
        <end position="80"/>
    </location>
</feature>
<dbReference type="EMBL" id="ONZQ02000002">
    <property type="protein sequence ID" value="SPN98764.1"/>
    <property type="molecule type" value="Genomic_DNA"/>
</dbReference>
<reference evidence="3" key="1">
    <citation type="submission" date="2018-03" db="EMBL/GenBank/DDBJ databases">
        <authorList>
            <person name="Guldener U."/>
        </authorList>
    </citation>
    <scope>NUCLEOTIDE SEQUENCE</scope>
</reference>
<feature type="compositionally biased region" description="Low complexity" evidence="1">
    <location>
        <begin position="33"/>
        <end position="47"/>
    </location>
</feature>
<evidence type="ECO:0000313" key="3">
    <source>
        <dbReference type="EMBL" id="SPN98764.1"/>
    </source>
</evidence>
<evidence type="ECO:0000256" key="1">
    <source>
        <dbReference type="SAM" id="MobiDB-lite"/>
    </source>
</evidence>
<dbReference type="InterPro" id="IPR025676">
    <property type="entry name" value="Clr5_dom"/>
</dbReference>
<dbReference type="PANTHER" id="PTHR38788:SF3">
    <property type="entry name" value="CLR5 DOMAIN-CONTAINING PROTEIN"/>
    <property type="match status" value="1"/>
</dbReference>
<organism evidence="3 4">
    <name type="scientific">Cephalotrichum gorgonifer</name>
    <dbReference type="NCBI Taxonomy" id="2041049"/>
    <lineage>
        <taxon>Eukaryota</taxon>
        <taxon>Fungi</taxon>
        <taxon>Dikarya</taxon>
        <taxon>Ascomycota</taxon>
        <taxon>Pezizomycotina</taxon>
        <taxon>Sordariomycetes</taxon>
        <taxon>Hypocreomycetidae</taxon>
        <taxon>Microascales</taxon>
        <taxon>Microascaceae</taxon>
        <taxon>Cephalotrichum</taxon>
    </lineage>
</organism>
<feature type="compositionally biased region" description="Polar residues" evidence="1">
    <location>
        <begin position="566"/>
        <end position="579"/>
    </location>
</feature>
<feature type="compositionally biased region" description="Low complexity" evidence="1">
    <location>
        <begin position="59"/>
        <end position="80"/>
    </location>
</feature>
<dbReference type="PANTHER" id="PTHR38788">
    <property type="entry name" value="CLR5 DOMAIN-CONTAINING PROTEIN"/>
    <property type="match status" value="1"/>
</dbReference>
<comment type="caution">
    <text evidence="3">The sequence shown here is derived from an EMBL/GenBank/DDBJ whole genome shotgun (WGS) entry which is preliminary data.</text>
</comment>
<dbReference type="Pfam" id="PF14420">
    <property type="entry name" value="Clr5"/>
    <property type="match status" value="1"/>
</dbReference>
<feature type="compositionally biased region" description="Low complexity" evidence="1">
    <location>
        <begin position="549"/>
        <end position="565"/>
    </location>
</feature>
<accession>A0AAE8MS92</accession>
<proteinExistence type="predicted"/>
<evidence type="ECO:0000259" key="2">
    <source>
        <dbReference type="Pfam" id="PF14420"/>
    </source>
</evidence>
<feature type="compositionally biased region" description="Basic and acidic residues" evidence="1">
    <location>
        <begin position="1"/>
        <end position="20"/>
    </location>
</feature>
<sequence>MFNHSPDKVRGGLGSRHVEDQPLGGTGHGLGIGITSPQHHQQYSQPQAHNPHQQPLFPSDFGFESSSHQSSSMSGFSASMGHGEARFQTHGEEDMNMDDVNPPEPRVTNLIAHFENRSTKPNKPTHNVPGSAPTAFGRATNQFRVSSPTAEQFTSSLRVRSGSIGRPPPARFGSMGQQGHSALRVASPMAVQAGDAHVNTSTATPGSHVADAPMSPFRTIPGAMDMPRPLRRQASNVGGGMRPGRAGNVSSSLYSNIDTLSPSTGHFEGPSSPFGFVNNPNRAARPMHMMDSFGGSAASPIIGTPTSPFGSMDFSAPRVLSPVQSPSADPYGDLVHFGTSMGDNPPLTPFDHMSPGGGVTSPMQPQSGVDTYASLGMDGKEASSFVGSPTDHFQGLDPFNSMNSLANQHSTHSQFAHMSAAASIDTWGDLSVFVKQEPSADTAQFNSISPAPRSSVVDTPMDFAGQGYFSSHAHQQPPQLQPEYQQHQHQQHQSQPHQSHQPQLQQRRAHGQPPARPAKKAFLRQQNTAGSTSTPGFNIWKPPVPTTPKPVISHTHQQSSSISSTPNASFLPHSQSGLRIQTDRAPSPQPPNTDMSITSPDIMPSSVASPIQGTLSAASPNPPPLPVRPQQGARPSREQVPVEAWEAVKPTIRHLYLEERKPLKEVIRVMAENHGFQATPKMYKTRFSQWGFVKNNTEEEVKKLLSMKFQRDARGKVTEFVRNGRVINLGTYLKRKGVTEYDLVDFETPADLPAYVRCRTPTPPPVPGYLRSPDLLRAQEAVVGNIRKAFLHCRQSELDTKSTVGWSTIMLWGAGSSELLYGASRRMEAGGAGEEVDLIGAFKQLEVDLAKLSPQGISEVLLAMVRRDPGMTTALSKYLAAYATTNFDRAHPLRQIFSTLYEVQQKHGPVTLSDLVWGCIPTAADELESIYSRRHPYVARAWIDLALSYNLINKERLESVIAELQSFKQSVESKEGTDSAEAFALRYALIQLMYGADPDADATRAETVALWDALKDCQRATLTRSADGNTYCVHDAVKAPWATRCKERYDTVRELLKRHVRVNVVFYYEEDMHTTEHVSVPDARDAWAAAMEQSSLGMGGRYI</sequence>